<protein>
    <submittedName>
        <fullName evidence="3">Uncharacterized protein</fullName>
    </submittedName>
</protein>
<feature type="compositionally biased region" description="Basic and acidic residues" evidence="1">
    <location>
        <begin position="66"/>
        <end position="75"/>
    </location>
</feature>
<evidence type="ECO:0000256" key="1">
    <source>
        <dbReference type="SAM" id="MobiDB-lite"/>
    </source>
</evidence>
<dbReference type="AlphaFoldDB" id="A0A7V7TYY9"/>
<evidence type="ECO:0000313" key="4">
    <source>
        <dbReference type="Proteomes" id="UP000432089"/>
    </source>
</evidence>
<keyword evidence="2" id="KW-1133">Transmembrane helix</keyword>
<sequence length="126" mass="13570">MFDRRDRYEETAQQARADREGAEQDIARAMADEIRDDIAGFDPKRLRGLGPAGLRTLVAALGISNEHPDSGRPDAGETEADERTVPPGWAHLRVAEPSPWLTSVAFGALIGALIVILGGLARLLVS</sequence>
<feature type="region of interest" description="Disordered" evidence="1">
    <location>
        <begin position="64"/>
        <end position="85"/>
    </location>
</feature>
<dbReference type="RefSeq" id="WP_150971166.1">
    <property type="nucleotide sequence ID" value="NZ_VZDO01000013.1"/>
</dbReference>
<reference evidence="3 4" key="1">
    <citation type="submission" date="2019-09" db="EMBL/GenBank/DDBJ databases">
        <title>YIM 132180 draft genome.</title>
        <authorList>
            <person name="Zhang K."/>
        </authorList>
    </citation>
    <scope>NUCLEOTIDE SEQUENCE [LARGE SCALE GENOMIC DNA]</scope>
    <source>
        <strain evidence="3 4">YIM 132180</strain>
    </source>
</reference>
<gene>
    <name evidence="3" type="ORF">F6X38_15515</name>
</gene>
<accession>A0A7V7TYY9</accession>
<name>A0A7V7TYY9_9HYPH</name>
<dbReference type="EMBL" id="VZDO01000013">
    <property type="protein sequence ID" value="KAB0678443.1"/>
    <property type="molecule type" value="Genomic_DNA"/>
</dbReference>
<proteinExistence type="predicted"/>
<feature type="transmembrane region" description="Helical" evidence="2">
    <location>
        <begin position="100"/>
        <end position="125"/>
    </location>
</feature>
<dbReference type="Proteomes" id="UP000432089">
    <property type="component" value="Unassembled WGS sequence"/>
</dbReference>
<keyword evidence="4" id="KW-1185">Reference proteome</keyword>
<comment type="caution">
    <text evidence="3">The sequence shown here is derived from an EMBL/GenBank/DDBJ whole genome shotgun (WGS) entry which is preliminary data.</text>
</comment>
<keyword evidence="2" id="KW-0812">Transmembrane</keyword>
<keyword evidence="2" id="KW-0472">Membrane</keyword>
<feature type="region of interest" description="Disordered" evidence="1">
    <location>
        <begin position="1"/>
        <end position="22"/>
    </location>
</feature>
<organism evidence="3 4">
    <name type="scientific">Plantimonas leprariae</name>
    <dbReference type="NCBI Taxonomy" id="2615207"/>
    <lineage>
        <taxon>Bacteria</taxon>
        <taxon>Pseudomonadati</taxon>
        <taxon>Pseudomonadota</taxon>
        <taxon>Alphaproteobacteria</taxon>
        <taxon>Hyphomicrobiales</taxon>
        <taxon>Aurantimonadaceae</taxon>
        <taxon>Plantimonas</taxon>
    </lineage>
</organism>
<evidence type="ECO:0000256" key="2">
    <source>
        <dbReference type="SAM" id="Phobius"/>
    </source>
</evidence>
<evidence type="ECO:0000313" key="3">
    <source>
        <dbReference type="EMBL" id="KAB0678443.1"/>
    </source>
</evidence>